<dbReference type="SUPFAM" id="SSF75553">
    <property type="entry name" value="Smc hinge domain"/>
    <property type="match status" value="1"/>
</dbReference>
<dbReference type="Gene3D" id="3.30.70.1620">
    <property type="match status" value="1"/>
</dbReference>
<dbReference type="GO" id="GO:0005694">
    <property type="term" value="C:chromosome"/>
    <property type="evidence" value="ECO:0007669"/>
    <property type="project" value="InterPro"/>
</dbReference>
<dbReference type="Gene3D" id="3.40.50.300">
    <property type="entry name" value="P-loop containing nucleotide triphosphate hydrolases"/>
    <property type="match status" value="2"/>
</dbReference>
<dbReference type="Proteomes" id="UP000000379">
    <property type="component" value="Chromosome"/>
</dbReference>
<dbReference type="NCBIfam" id="TIGR02168">
    <property type="entry name" value="SMC_prok_B"/>
    <property type="match status" value="1"/>
</dbReference>
<dbReference type="Pfam" id="PF02463">
    <property type="entry name" value="SMC_N"/>
    <property type="match status" value="1"/>
</dbReference>
<dbReference type="SUPFAM" id="SSF52540">
    <property type="entry name" value="P-loop containing nucleoside triphosphate hydrolases"/>
    <property type="match status" value="1"/>
</dbReference>
<evidence type="ECO:0000256" key="2">
    <source>
        <dbReference type="ARBA" id="ARBA00022741"/>
    </source>
</evidence>
<comment type="domain">
    <text evidence="6">Contains large globular domains required for ATP hydrolysis at each terminus and a third globular domain forming a flexible hinge near the middle of the molecule. These domains are separated by coiled-coil structures.</text>
</comment>
<keyword evidence="9" id="KW-1185">Reference proteome</keyword>
<dbReference type="PANTHER" id="PTHR43977">
    <property type="entry name" value="STRUCTURAL MAINTENANCE OF CHROMOSOMES PROTEIN 3"/>
    <property type="match status" value="1"/>
</dbReference>
<feature type="binding site" evidence="6">
    <location>
        <begin position="32"/>
        <end position="39"/>
    </location>
    <ligand>
        <name>ATP</name>
        <dbReference type="ChEBI" id="CHEBI:30616"/>
    </ligand>
</feature>
<evidence type="ECO:0000256" key="5">
    <source>
        <dbReference type="ARBA" id="ARBA00023125"/>
    </source>
</evidence>
<comment type="subunit">
    <text evidence="6">Homodimer.</text>
</comment>
<dbReference type="RefSeq" id="WP_013178033.1">
    <property type="nucleotide sequence ID" value="NC_014221.1"/>
</dbReference>
<dbReference type="PIRSF" id="PIRSF005719">
    <property type="entry name" value="SMC"/>
    <property type="match status" value="1"/>
</dbReference>
<keyword evidence="5 6" id="KW-0238">DNA-binding</keyword>
<evidence type="ECO:0000256" key="4">
    <source>
        <dbReference type="ARBA" id="ARBA00023054"/>
    </source>
</evidence>
<keyword evidence="4 6" id="KW-0175">Coiled coil</keyword>
<keyword evidence="3 6" id="KW-0067">ATP-binding</keyword>
<reference evidence="8 9" key="2">
    <citation type="journal article" date="2011" name="Stand. Genomic Sci.">
        <title>Complete genome sequence of Truepera radiovictrix type strain (RQ-24).</title>
        <authorList>
            <person name="Ivanova N."/>
            <person name="Rohde C."/>
            <person name="Munk C."/>
            <person name="Nolan M."/>
            <person name="Lucas S."/>
            <person name="Del Rio T.G."/>
            <person name="Tice H."/>
            <person name="Deshpande S."/>
            <person name="Cheng J.F."/>
            <person name="Tapia R."/>
            <person name="Han C."/>
            <person name="Goodwin L."/>
            <person name="Pitluck S."/>
            <person name="Liolios K."/>
            <person name="Mavromatis K."/>
            <person name="Mikhailova N."/>
            <person name="Pati A."/>
            <person name="Chen A."/>
            <person name="Palaniappan K."/>
            <person name="Land M."/>
            <person name="Hauser L."/>
            <person name="Chang Y.J."/>
            <person name="Jeffries C.D."/>
            <person name="Brambilla E."/>
            <person name="Rohde M."/>
            <person name="Goker M."/>
            <person name="Tindall B.J."/>
            <person name="Woyke T."/>
            <person name="Bristow J."/>
            <person name="Eisen J.A."/>
            <person name="Markowitz V."/>
            <person name="Hugenholtz P."/>
            <person name="Kyrpides N.C."/>
            <person name="Klenk H.P."/>
            <person name="Lapidus A."/>
        </authorList>
    </citation>
    <scope>NUCLEOTIDE SEQUENCE [LARGE SCALE GENOMIC DNA]</scope>
    <source>
        <strain evidence="9">DSM 17093 / CIP 108686 / LMG 22925 / RQ-24</strain>
    </source>
</reference>
<dbReference type="InterPro" id="IPR010935">
    <property type="entry name" value="SMC_hinge"/>
</dbReference>
<feature type="coiled-coil region" evidence="6">
    <location>
        <begin position="793"/>
        <end position="894"/>
    </location>
</feature>
<evidence type="ECO:0000256" key="3">
    <source>
        <dbReference type="ARBA" id="ARBA00022840"/>
    </source>
</evidence>
<dbReference type="HAMAP" id="MF_01894">
    <property type="entry name" value="Smc_prok"/>
    <property type="match status" value="1"/>
</dbReference>
<reference evidence="9" key="1">
    <citation type="submission" date="2010-05" db="EMBL/GenBank/DDBJ databases">
        <title>The complete genome of Truepera radiovictris DSM 17093.</title>
        <authorList>
            <consortium name="US DOE Joint Genome Institute (JGI-PGF)"/>
            <person name="Lucas S."/>
            <person name="Copeland A."/>
            <person name="Lapidus A."/>
            <person name="Glavina del Rio T."/>
            <person name="Dalin E."/>
            <person name="Tice H."/>
            <person name="Bruce D."/>
            <person name="Goodwin L."/>
            <person name="Pitluck S."/>
            <person name="Kyrpides N."/>
            <person name="Mavromatis K."/>
            <person name="Ovchinnikova G."/>
            <person name="Munk A.C."/>
            <person name="Detter J.C."/>
            <person name="Han C."/>
            <person name="Tapia R."/>
            <person name="Land M."/>
            <person name="Hauser L."/>
            <person name="Markowitz V."/>
            <person name="Cheng J.-F."/>
            <person name="Hugenholtz P."/>
            <person name="Woyke T."/>
            <person name="Wu D."/>
            <person name="Tindall B."/>
            <person name="Pomrenke H.G."/>
            <person name="Brambilla E."/>
            <person name="Klenk H.-P."/>
            <person name="Eisen J.A."/>
        </authorList>
    </citation>
    <scope>NUCLEOTIDE SEQUENCE [LARGE SCALE GENOMIC DNA]</scope>
    <source>
        <strain evidence="9">DSM 17093 / CIP 108686 / LMG 22925 / RQ-24</strain>
    </source>
</reference>
<comment type="subcellular location">
    <subcellularLocation>
        <location evidence="6">Cytoplasm</location>
    </subcellularLocation>
</comment>
<dbReference type="AlphaFoldDB" id="D7CXR3"/>
<dbReference type="EMBL" id="CP002049">
    <property type="protein sequence ID" value="ADI14665.1"/>
    <property type="molecule type" value="Genomic_DNA"/>
</dbReference>
<organism evidence="8 9">
    <name type="scientific">Truepera radiovictrix (strain DSM 17093 / CIP 108686 / LMG 22925 / RQ-24)</name>
    <dbReference type="NCBI Taxonomy" id="649638"/>
    <lineage>
        <taxon>Bacteria</taxon>
        <taxon>Thermotogati</taxon>
        <taxon>Deinococcota</taxon>
        <taxon>Deinococci</taxon>
        <taxon>Trueperales</taxon>
        <taxon>Trueperaceae</taxon>
        <taxon>Truepera</taxon>
    </lineage>
</organism>
<dbReference type="GO" id="GO:0007062">
    <property type="term" value="P:sister chromatid cohesion"/>
    <property type="evidence" value="ECO:0007669"/>
    <property type="project" value="InterPro"/>
</dbReference>
<dbReference type="InterPro" id="IPR011890">
    <property type="entry name" value="SMC_prok"/>
</dbReference>
<protein>
    <recommendedName>
        <fullName evidence="6">Chromosome partition protein Smc</fullName>
    </recommendedName>
</protein>
<dbReference type="Gene3D" id="1.20.1060.20">
    <property type="match status" value="1"/>
</dbReference>
<feature type="coiled-coil region" evidence="6">
    <location>
        <begin position="650"/>
        <end position="722"/>
    </location>
</feature>
<dbReference type="SMART" id="SM00968">
    <property type="entry name" value="SMC_hinge"/>
    <property type="match status" value="1"/>
</dbReference>
<dbReference type="GO" id="GO:0007059">
    <property type="term" value="P:chromosome segregation"/>
    <property type="evidence" value="ECO:0007669"/>
    <property type="project" value="UniProtKB-UniRule"/>
</dbReference>
<evidence type="ECO:0000313" key="8">
    <source>
        <dbReference type="EMBL" id="ADI14665.1"/>
    </source>
</evidence>
<dbReference type="HOGENOM" id="CLU_001042_2_2_0"/>
<evidence type="ECO:0000313" key="9">
    <source>
        <dbReference type="Proteomes" id="UP000000379"/>
    </source>
</evidence>
<dbReference type="STRING" id="649638.Trad_1546"/>
<dbReference type="KEGG" id="tra:Trad_1546"/>
<dbReference type="GO" id="GO:0030261">
    <property type="term" value="P:chromosome condensation"/>
    <property type="evidence" value="ECO:0007669"/>
    <property type="project" value="InterPro"/>
</dbReference>
<feature type="coiled-coil region" evidence="6">
    <location>
        <begin position="334"/>
        <end position="445"/>
    </location>
</feature>
<feature type="domain" description="SMC hinge" evidence="7">
    <location>
        <begin position="493"/>
        <end position="609"/>
    </location>
</feature>
<dbReference type="eggNOG" id="COG1196">
    <property type="taxonomic scope" value="Bacteria"/>
</dbReference>
<comment type="function">
    <text evidence="6">Required for chromosome condensation and partitioning.</text>
</comment>
<sequence length="1131" mass="118884">MRLTSLTLQGFKSFADRTTLEFTEGVTAIVGPNGSGKSNLIDALRWATGGGRAEAFRAGDKTELIFHGSAGKRSLGFAEVQLEFEREGETLCVSRTLLRSGESQLRLGGRAARFLDLEEALAGSGLGRGALAVIGQGEVGSVLMADPPKLLAFLAESVGVARLAARRETTLARLAEAQEHLARLGDLRGELAARLSGLEREAADAASAAAAERERLQVRFSLAHGRVRGLREELKGLRARRAELEEAVAAGREALVEAEAERRAARAASEAAEAALRAAVAQHAARRADVRLAEERLASLGARRAALAEEAARVARDVTAGEALTPPEPPEGDEATLRDRLQTAEAQAAETQAALATLEEEVAARAAALREAQRRDADARAARSRYQAQLEALEKQRAALAADEAALEARAAASQAAQGDAAAALEAAQAERERALRALATAQEAVVALQGRHAAAVAEHQAKRTAAARLRAAFEARRGYTQGPKSALTSGIAGVFGSVADLIAVPERYRVALASALGRRAENVVVASAEVAQAVLAHVRRAGGWVTVLPLDLIQARSTRVAPELLAEGAVIGRCSELVRCDARFAAVVENLLGATLLVTTLDAGVALARRYPQRPRMVTLEGDVLEAYGALSGGRPQTAGLVLGAAAELKGAEEEAAAAEGAAAEAEAALVAQQGTLRALREARERAERALEAARAEDAKLREAAAARASLEADLERRRRALEAATRGLEPPPPLPGGDLGALEGALEAATARLQGAREGASAAQRAVAEAQRALAVWLERRSSYEAARRHFDETRARLGALRARAAELRAAQAAAADAEAEAAAALEAARAALPTDPDAPHVALAAARAREREAEGALEHLSQQQAAQRGELEALNLTVARREAALEAAEAELAAFPPGLAPLEAPARTLRERLAAAEARLAALGPVNHRAATELAALRERLTALDAQRGEGERAVRELHAVVAELDETVRARLVAGAAQLSEDFARYAEHLFGRGAAASTELLWEDGRPSGLKLALQPPGKTTRSLSLLSVGERTMGALAFLFALCAPQPGSGPAGLPLAVLDEVDAPLDEANIRRFCTFLSELSRRGTQFILITHQKATMETAGALWGVTTERGVSRVFSIRRERAA</sequence>
<evidence type="ECO:0000256" key="1">
    <source>
        <dbReference type="ARBA" id="ARBA00022490"/>
    </source>
</evidence>
<comment type="similarity">
    <text evidence="6">Belongs to the SMC family.</text>
</comment>
<dbReference type="GO" id="GO:0006260">
    <property type="term" value="P:DNA replication"/>
    <property type="evidence" value="ECO:0007669"/>
    <property type="project" value="UniProtKB-UniRule"/>
</dbReference>
<keyword evidence="2 6" id="KW-0547">Nucleotide-binding</keyword>
<dbReference type="InterPro" id="IPR027417">
    <property type="entry name" value="P-loop_NTPase"/>
</dbReference>
<evidence type="ECO:0000256" key="6">
    <source>
        <dbReference type="HAMAP-Rule" id="MF_01894"/>
    </source>
</evidence>
<dbReference type="GO" id="GO:0016887">
    <property type="term" value="F:ATP hydrolysis activity"/>
    <property type="evidence" value="ECO:0007669"/>
    <property type="project" value="InterPro"/>
</dbReference>
<feature type="coiled-coil region" evidence="6">
    <location>
        <begin position="195"/>
        <end position="310"/>
    </location>
</feature>
<dbReference type="InterPro" id="IPR036277">
    <property type="entry name" value="SMC_hinge_sf"/>
</dbReference>
<dbReference type="GO" id="GO:0003677">
    <property type="term" value="F:DNA binding"/>
    <property type="evidence" value="ECO:0007669"/>
    <property type="project" value="UniProtKB-UniRule"/>
</dbReference>
<dbReference type="InterPro" id="IPR024704">
    <property type="entry name" value="SMC"/>
</dbReference>
<dbReference type="Pfam" id="PF06470">
    <property type="entry name" value="SMC_hinge"/>
    <property type="match status" value="1"/>
</dbReference>
<keyword evidence="1 6" id="KW-0963">Cytoplasm</keyword>
<dbReference type="InterPro" id="IPR003395">
    <property type="entry name" value="RecF/RecN/SMC_N"/>
</dbReference>
<dbReference type="GO" id="GO:0005737">
    <property type="term" value="C:cytoplasm"/>
    <property type="evidence" value="ECO:0007669"/>
    <property type="project" value="UniProtKB-SubCell"/>
</dbReference>
<accession>D7CXR3</accession>
<gene>
    <name evidence="6" type="primary">smc</name>
    <name evidence="8" type="ordered locus">Trad_1546</name>
</gene>
<proteinExistence type="inferred from homology"/>
<evidence type="ECO:0000259" key="7">
    <source>
        <dbReference type="SMART" id="SM00968"/>
    </source>
</evidence>
<name>D7CXR3_TRURR</name>
<dbReference type="GO" id="GO:0005524">
    <property type="term" value="F:ATP binding"/>
    <property type="evidence" value="ECO:0007669"/>
    <property type="project" value="UniProtKB-UniRule"/>
</dbReference>